<dbReference type="PROSITE" id="PS00134">
    <property type="entry name" value="TRYPSIN_HIS"/>
    <property type="match status" value="1"/>
</dbReference>
<dbReference type="InterPro" id="IPR018114">
    <property type="entry name" value="TRYPSIN_HIS"/>
</dbReference>
<feature type="chain" id="PRO_5040225621" description="Peptidase S1 domain-containing protein" evidence="10">
    <location>
        <begin position="21"/>
        <end position="255"/>
    </location>
</feature>
<comment type="similarity">
    <text evidence="9">Belongs to the peptidase S1 family. CLIP subfamily.</text>
</comment>
<keyword evidence="2" id="KW-0964">Secreted</keyword>
<evidence type="ECO:0000256" key="2">
    <source>
        <dbReference type="ARBA" id="ARBA00022525"/>
    </source>
</evidence>
<dbReference type="EMBL" id="OU895878">
    <property type="protein sequence ID" value="CAG9805584.1"/>
    <property type="molecule type" value="Genomic_DNA"/>
</dbReference>
<dbReference type="PANTHER" id="PTHR24276:SF96">
    <property type="entry name" value="PEPTIDASE S1 DOMAIN-CONTAINING PROTEIN"/>
    <property type="match status" value="1"/>
</dbReference>
<gene>
    <name evidence="12" type="ORF">CHIRRI_LOCUS8453</name>
</gene>
<evidence type="ECO:0000256" key="1">
    <source>
        <dbReference type="ARBA" id="ARBA00004613"/>
    </source>
</evidence>
<dbReference type="Pfam" id="PF00089">
    <property type="entry name" value="Trypsin"/>
    <property type="match status" value="1"/>
</dbReference>
<reference evidence="12" key="2">
    <citation type="submission" date="2022-10" db="EMBL/GenBank/DDBJ databases">
        <authorList>
            <consortium name="ENA_rothamsted_submissions"/>
            <consortium name="culmorum"/>
            <person name="King R."/>
        </authorList>
    </citation>
    <scope>NUCLEOTIDE SEQUENCE</scope>
</reference>
<keyword evidence="3" id="KW-0645">Protease</keyword>
<evidence type="ECO:0000256" key="7">
    <source>
        <dbReference type="ARBA" id="ARBA00023145"/>
    </source>
</evidence>
<evidence type="ECO:0000256" key="5">
    <source>
        <dbReference type="ARBA" id="ARBA00022801"/>
    </source>
</evidence>
<evidence type="ECO:0000259" key="11">
    <source>
        <dbReference type="SMART" id="SM00020"/>
    </source>
</evidence>
<dbReference type="SUPFAM" id="SSF50494">
    <property type="entry name" value="Trypsin-like serine proteases"/>
    <property type="match status" value="1"/>
</dbReference>
<dbReference type="InterPro" id="IPR001314">
    <property type="entry name" value="Peptidase_S1A"/>
</dbReference>
<keyword evidence="10" id="KW-0732">Signal</keyword>
<accession>A0A9N9RY48</accession>
<dbReference type="GO" id="GO:0005576">
    <property type="term" value="C:extracellular region"/>
    <property type="evidence" value="ECO:0007669"/>
    <property type="project" value="UniProtKB-SubCell"/>
</dbReference>
<evidence type="ECO:0000256" key="6">
    <source>
        <dbReference type="ARBA" id="ARBA00022825"/>
    </source>
</evidence>
<proteinExistence type="inferred from homology"/>
<protein>
    <recommendedName>
        <fullName evidence="11">Peptidase S1 domain-containing protein</fullName>
    </recommendedName>
</protein>
<dbReference type="AlphaFoldDB" id="A0A9N9RY48"/>
<dbReference type="GO" id="GO:0016485">
    <property type="term" value="P:protein processing"/>
    <property type="evidence" value="ECO:0007669"/>
    <property type="project" value="UniProtKB-ARBA"/>
</dbReference>
<keyword evidence="8" id="KW-1015">Disulfide bond</keyword>
<dbReference type="InterPro" id="IPR033116">
    <property type="entry name" value="TRYPSIN_SER"/>
</dbReference>
<keyword evidence="6" id="KW-0720">Serine protease</keyword>
<evidence type="ECO:0000256" key="3">
    <source>
        <dbReference type="ARBA" id="ARBA00022670"/>
    </source>
</evidence>
<keyword evidence="4" id="KW-0222">Digestion</keyword>
<evidence type="ECO:0000256" key="8">
    <source>
        <dbReference type="ARBA" id="ARBA00023157"/>
    </source>
</evidence>
<feature type="domain" description="Peptidase S1" evidence="11">
    <location>
        <begin position="32"/>
        <end position="247"/>
    </location>
</feature>
<dbReference type="CDD" id="cd00190">
    <property type="entry name" value="Tryp_SPc"/>
    <property type="match status" value="1"/>
</dbReference>
<dbReference type="OrthoDB" id="8440449at2759"/>
<evidence type="ECO:0000256" key="10">
    <source>
        <dbReference type="SAM" id="SignalP"/>
    </source>
</evidence>
<evidence type="ECO:0000313" key="12">
    <source>
        <dbReference type="EMBL" id="CAG9805584.1"/>
    </source>
</evidence>
<comment type="subcellular location">
    <subcellularLocation>
        <location evidence="1">Secreted</location>
    </subcellularLocation>
</comment>
<feature type="signal peptide" evidence="10">
    <location>
        <begin position="1"/>
        <end position="20"/>
    </location>
</feature>
<evidence type="ECO:0000256" key="9">
    <source>
        <dbReference type="ARBA" id="ARBA00024195"/>
    </source>
</evidence>
<sequence length="255" mass="28459">MYLIKAIVFVSAFYFGIAKSVEFDDDHDIGSRVVGGVDAKDGSAPYQVSLQKGKGRHNCGGAIIHPRFIVTAAHCLDGYKPKDYVIMAGTNKLSEGSVYFTPDKFIIHIRHNLPFYYNDIGLIRLKEEITFTDNIQPIEYEWREVPVDSEIKLTGWGRVKDGSIPDHLQEIQLTHISYEKCKEAHGKDVDYGHLCTYNKIGEGSCNGDSGGPLIYKGKLAAVVNFGVPCGVGYPDAHARIAYYHEWIRTNIANNE</sequence>
<dbReference type="PRINTS" id="PR00722">
    <property type="entry name" value="CHYMOTRYPSIN"/>
</dbReference>
<dbReference type="SMART" id="SM00020">
    <property type="entry name" value="Tryp_SPc"/>
    <property type="match status" value="1"/>
</dbReference>
<dbReference type="PANTHER" id="PTHR24276">
    <property type="entry name" value="POLYSERASE-RELATED"/>
    <property type="match status" value="1"/>
</dbReference>
<name>A0A9N9RY48_9DIPT</name>
<dbReference type="Gene3D" id="2.40.10.10">
    <property type="entry name" value="Trypsin-like serine proteases"/>
    <property type="match status" value="2"/>
</dbReference>
<keyword evidence="7" id="KW-0865">Zymogen</keyword>
<dbReference type="GO" id="GO:0007586">
    <property type="term" value="P:digestion"/>
    <property type="evidence" value="ECO:0007669"/>
    <property type="project" value="UniProtKB-KW"/>
</dbReference>
<dbReference type="InterPro" id="IPR009003">
    <property type="entry name" value="Peptidase_S1_PA"/>
</dbReference>
<organism evidence="12 13">
    <name type="scientific">Chironomus riparius</name>
    <dbReference type="NCBI Taxonomy" id="315576"/>
    <lineage>
        <taxon>Eukaryota</taxon>
        <taxon>Metazoa</taxon>
        <taxon>Ecdysozoa</taxon>
        <taxon>Arthropoda</taxon>
        <taxon>Hexapoda</taxon>
        <taxon>Insecta</taxon>
        <taxon>Pterygota</taxon>
        <taxon>Neoptera</taxon>
        <taxon>Endopterygota</taxon>
        <taxon>Diptera</taxon>
        <taxon>Nematocera</taxon>
        <taxon>Chironomoidea</taxon>
        <taxon>Chironomidae</taxon>
        <taxon>Chironominae</taxon>
        <taxon>Chironomus</taxon>
    </lineage>
</organism>
<dbReference type="InterPro" id="IPR050430">
    <property type="entry name" value="Peptidase_S1"/>
</dbReference>
<dbReference type="Proteomes" id="UP001153620">
    <property type="component" value="Chromosome 2"/>
</dbReference>
<dbReference type="PROSITE" id="PS00135">
    <property type="entry name" value="TRYPSIN_SER"/>
    <property type="match status" value="1"/>
</dbReference>
<evidence type="ECO:0000256" key="4">
    <source>
        <dbReference type="ARBA" id="ARBA00022757"/>
    </source>
</evidence>
<dbReference type="FunFam" id="2.40.10.10:FF:000047">
    <property type="entry name" value="Trypsin eta"/>
    <property type="match status" value="1"/>
</dbReference>
<dbReference type="InterPro" id="IPR043504">
    <property type="entry name" value="Peptidase_S1_PA_chymotrypsin"/>
</dbReference>
<dbReference type="InterPro" id="IPR001254">
    <property type="entry name" value="Trypsin_dom"/>
</dbReference>
<keyword evidence="13" id="KW-1185">Reference proteome</keyword>
<dbReference type="GO" id="GO:0004252">
    <property type="term" value="F:serine-type endopeptidase activity"/>
    <property type="evidence" value="ECO:0007669"/>
    <property type="project" value="InterPro"/>
</dbReference>
<keyword evidence="5" id="KW-0378">Hydrolase</keyword>
<evidence type="ECO:0000313" key="13">
    <source>
        <dbReference type="Proteomes" id="UP001153620"/>
    </source>
</evidence>
<reference evidence="12" key="1">
    <citation type="submission" date="2022-01" db="EMBL/GenBank/DDBJ databases">
        <authorList>
            <person name="King R."/>
        </authorList>
    </citation>
    <scope>NUCLEOTIDE SEQUENCE</scope>
</reference>